<dbReference type="AlphaFoldDB" id="A0AA38H5E9"/>
<keyword evidence="2" id="KW-0472">Membrane</keyword>
<keyword evidence="2" id="KW-0812">Transmembrane</keyword>
<keyword evidence="2" id="KW-1133">Transmembrane helix</keyword>
<dbReference type="EMBL" id="JAKWFO010000006">
    <property type="protein sequence ID" value="KAI9634847.1"/>
    <property type="molecule type" value="Genomic_DNA"/>
</dbReference>
<gene>
    <name evidence="3" type="ORF">MKK02DRAFT_37723</name>
</gene>
<dbReference type="RefSeq" id="XP_052944624.1">
    <property type="nucleotide sequence ID" value="XM_053089761.1"/>
</dbReference>
<organism evidence="3 4">
    <name type="scientific">Dioszegia hungarica</name>
    <dbReference type="NCBI Taxonomy" id="4972"/>
    <lineage>
        <taxon>Eukaryota</taxon>
        <taxon>Fungi</taxon>
        <taxon>Dikarya</taxon>
        <taxon>Basidiomycota</taxon>
        <taxon>Agaricomycotina</taxon>
        <taxon>Tremellomycetes</taxon>
        <taxon>Tremellales</taxon>
        <taxon>Bulleribasidiaceae</taxon>
        <taxon>Dioszegia</taxon>
    </lineage>
</organism>
<keyword evidence="4" id="KW-1185">Reference proteome</keyword>
<dbReference type="Proteomes" id="UP001164286">
    <property type="component" value="Unassembled WGS sequence"/>
</dbReference>
<accession>A0AA38H5E9</accession>
<protein>
    <submittedName>
        <fullName evidence="3">Uncharacterized protein</fullName>
    </submittedName>
</protein>
<evidence type="ECO:0000256" key="2">
    <source>
        <dbReference type="SAM" id="Phobius"/>
    </source>
</evidence>
<proteinExistence type="predicted"/>
<comment type="caution">
    <text evidence="3">The sequence shown here is derived from an EMBL/GenBank/DDBJ whole genome shotgun (WGS) entry which is preliminary data.</text>
</comment>
<dbReference type="GeneID" id="77728966"/>
<reference evidence="3" key="1">
    <citation type="journal article" date="2022" name="G3 (Bethesda)">
        <title>High quality genome of the basidiomycete yeast Dioszegia hungarica PDD-24b-2 isolated from cloud water.</title>
        <authorList>
            <person name="Jarrige D."/>
            <person name="Haridas S."/>
            <person name="Bleykasten-Grosshans C."/>
            <person name="Joly M."/>
            <person name="Nadalig T."/>
            <person name="Sancelme M."/>
            <person name="Vuilleumier S."/>
            <person name="Grigoriev I.V."/>
            <person name="Amato P."/>
            <person name="Bringel F."/>
        </authorList>
    </citation>
    <scope>NUCLEOTIDE SEQUENCE</scope>
    <source>
        <strain evidence="3">PDD-24b-2</strain>
    </source>
</reference>
<feature type="transmembrane region" description="Helical" evidence="2">
    <location>
        <begin position="68"/>
        <end position="88"/>
    </location>
</feature>
<evidence type="ECO:0000256" key="1">
    <source>
        <dbReference type="SAM" id="MobiDB-lite"/>
    </source>
</evidence>
<evidence type="ECO:0000313" key="4">
    <source>
        <dbReference type="Proteomes" id="UP001164286"/>
    </source>
</evidence>
<feature type="region of interest" description="Disordered" evidence="1">
    <location>
        <begin position="118"/>
        <end position="148"/>
    </location>
</feature>
<name>A0AA38H5E9_9TREE</name>
<sequence length="148" mass="16295">MLPSLRALNAEAGPSRPRPPPYVPRNVERTYTGPDPASLPPKRDRSQAEKYFARVSNENILPSKWSKVIGIGGWVVGGFAVVYMALYADFGKHEHVFSPLRRAFKSYTHDLDTLSPAERSVLGMDTPPRPAPSGLSASLREPTKKPPT</sequence>
<evidence type="ECO:0000313" key="3">
    <source>
        <dbReference type="EMBL" id="KAI9634847.1"/>
    </source>
</evidence>
<feature type="region of interest" description="Disordered" evidence="1">
    <location>
        <begin position="1"/>
        <end position="47"/>
    </location>
</feature>